<dbReference type="AlphaFoldDB" id="A0A1I4D1P8"/>
<accession>A0A1I4D1P8</accession>
<sequence length="203" mass="22240">MVQTIDFITFPVGLNQKSSSIVSYGSATAERLKLARPMPSGTAHSFDVVIERYFGAVSRQRSCLNIDVRIPLGHIFPNGIAGALETQFRFGRRRSNLAICHSARSGRHRPPRLPRRTPPLASHDSPVLEDPFADRLNRVGDPPSVAVPTCPGSGLSLGYDGALTQDDVERRPCPCSRDGDIRLITHRQPPCVLTRPANPKLTN</sequence>
<dbReference type="Proteomes" id="UP000323300">
    <property type="component" value="Unassembled WGS sequence"/>
</dbReference>
<evidence type="ECO:0000313" key="2">
    <source>
        <dbReference type="EMBL" id="SFK86780.1"/>
    </source>
</evidence>
<gene>
    <name evidence="2" type="ORF">SAMN04488498_11561</name>
</gene>
<protein>
    <submittedName>
        <fullName evidence="2">Uncharacterized protein</fullName>
    </submittedName>
</protein>
<feature type="region of interest" description="Disordered" evidence="1">
    <location>
        <begin position="104"/>
        <end position="128"/>
    </location>
</feature>
<proteinExistence type="predicted"/>
<keyword evidence="3" id="KW-1185">Reference proteome</keyword>
<reference evidence="2 3" key="1">
    <citation type="submission" date="2016-10" db="EMBL/GenBank/DDBJ databases">
        <authorList>
            <person name="Varghese N."/>
            <person name="Submissions S."/>
        </authorList>
    </citation>
    <scope>NUCLEOTIDE SEQUENCE [LARGE SCALE GENOMIC DNA]</scope>
    <source>
        <strain evidence="2 3">DSM 21822</strain>
    </source>
</reference>
<evidence type="ECO:0000313" key="3">
    <source>
        <dbReference type="Proteomes" id="UP000323300"/>
    </source>
</evidence>
<dbReference type="EMBL" id="FOSL01000015">
    <property type="protein sequence ID" value="SFK86780.1"/>
    <property type="molecule type" value="Genomic_DNA"/>
</dbReference>
<evidence type="ECO:0000256" key="1">
    <source>
        <dbReference type="SAM" id="MobiDB-lite"/>
    </source>
</evidence>
<feature type="compositionally biased region" description="Basic residues" evidence="1">
    <location>
        <begin position="104"/>
        <end position="115"/>
    </location>
</feature>
<name>A0A1I4D1P8_9HYPH</name>
<organism evidence="2 3">
    <name type="scientific">Neomesorhizobium albiziae</name>
    <dbReference type="NCBI Taxonomy" id="335020"/>
    <lineage>
        <taxon>Bacteria</taxon>
        <taxon>Pseudomonadati</taxon>
        <taxon>Pseudomonadota</taxon>
        <taxon>Alphaproteobacteria</taxon>
        <taxon>Hyphomicrobiales</taxon>
        <taxon>Phyllobacteriaceae</taxon>
        <taxon>Neomesorhizobium</taxon>
    </lineage>
</organism>